<evidence type="ECO:0000313" key="2">
    <source>
        <dbReference type="EMBL" id="KAL0566435.1"/>
    </source>
</evidence>
<keyword evidence="1" id="KW-0175">Coiled coil</keyword>
<dbReference type="EMBL" id="JBAHYK010001899">
    <property type="protein sequence ID" value="KAL0566435.1"/>
    <property type="molecule type" value="Genomic_DNA"/>
</dbReference>
<evidence type="ECO:0000256" key="1">
    <source>
        <dbReference type="SAM" id="Coils"/>
    </source>
</evidence>
<evidence type="ECO:0008006" key="4">
    <source>
        <dbReference type="Google" id="ProtNLM"/>
    </source>
</evidence>
<sequence>MYHPLSSLCIKCQQETVISLTSQPLRTIEAHTLRTNYIPSDVEASQILAIVEEEQREMDGLEEEAILLQCLLDRLETRKQALQANMARRRSSVSALRRFPTEIWGIIFEMVCSSENFSLSLDLRPYRKHKISMLPVTLSHVCSRWRAIIPNSSRLWSSINIHFRSLARRDTTLIETYLENSRGSPLTLRIERFIEGSSPSEWDGVVWKMLAKHFSRVERLLLSGDYIDMLEIPLASDISFPILKTFRGGPSENFHGALPWWQALHSATPLLRTATLNIIHPRATLPYHQLTTLILEDTHPGDLSDLTRILPDCLELEYLQIECVGPGWEGDNDFTPFEARSVRTLIVSESYKLDTDSPMLMQFLEVLTMPSLETFQLDCADHSRDAGWPESLLGMLGRCAGSLRNLSVHLWREGPLPIANDNRPLADLLRPLPKLTSFEFGMGWYTDSKEGRQQGGDHNFNTRLLQQLFVELGRSDRAQDLAPNLTKITILLSDITFDHPGLMNTILRTAALRSPFVASERWQALTNIRLIRMPGHTLTWPIGGNSYLVDLKGDVGKRIESLQREGAHVLIEELR</sequence>
<feature type="coiled-coil region" evidence="1">
    <location>
        <begin position="44"/>
        <end position="92"/>
    </location>
</feature>
<reference evidence="2 3" key="1">
    <citation type="submission" date="2024-02" db="EMBL/GenBank/DDBJ databases">
        <title>A draft genome for the cacao thread blight pathogen Marasmius crinis-equi.</title>
        <authorList>
            <person name="Cohen S.P."/>
            <person name="Baruah I.K."/>
            <person name="Amoako-Attah I."/>
            <person name="Bukari Y."/>
            <person name="Meinhardt L.W."/>
            <person name="Bailey B.A."/>
        </authorList>
    </citation>
    <scope>NUCLEOTIDE SEQUENCE [LARGE SCALE GENOMIC DNA]</scope>
    <source>
        <strain evidence="2 3">GH-76</strain>
    </source>
</reference>
<accession>A0ABR3EU64</accession>
<organism evidence="2 3">
    <name type="scientific">Marasmius crinis-equi</name>
    <dbReference type="NCBI Taxonomy" id="585013"/>
    <lineage>
        <taxon>Eukaryota</taxon>
        <taxon>Fungi</taxon>
        <taxon>Dikarya</taxon>
        <taxon>Basidiomycota</taxon>
        <taxon>Agaricomycotina</taxon>
        <taxon>Agaricomycetes</taxon>
        <taxon>Agaricomycetidae</taxon>
        <taxon>Agaricales</taxon>
        <taxon>Marasmiineae</taxon>
        <taxon>Marasmiaceae</taxon>
        <taxon>Marasmius</taxon>
    </lineage>
</organism>
<keyword evidence="3" id="KW-1185">Reference proteome</keyword>
<name>A0ABR3EU64_9AGAR</name>
<protein>
    <recommendedName>
        <fullName evidence="4">F-box domain-containing protein</fullName>
    </recommendedName>
</protein>
<gene>
    <name evidence="2" type="ORF">V5O48_015576</name>
</gene>
<proteinExistence type="predicted"/>
<comment type="caution">
    <text evidence="2">The sequence shown here is derived from an EMBL/GenBank/DDBJ whole genome shotgun (WGS) entry which is preliminary data.</text>
</comment>
<dbReference type="Proteomes" id="UP001465976">
    <property type="component" value="Unassembled WGS sequence"/>
</dbReference>
<evidence type="ECO:0000313" key="3">
    <source>
        <dbReference type="Proteomes" id="UP001465976"/>
    </source>
</evidence>